<organism evidence="2 3">
    <name type="scientific">Deinococcus radiophilus</name>
    <dbReference type="NCBI Taxonomy" id="32062"/>
    <lineage>
        <taxon>Bacteria</taxon>
        <taxon>Thermotogati</taxon>
        <taxon>Deinococcota</taxon>
        <taxon>Deinococci</taxon>
        <taxon>Deinococcales</taxon>
        <taxon>Deinococcaceae</taxon>
        <taxon>Deinococcus</taxon>
    </lineage>
</organism>
<keyword evidence="3" id="KW-1185">Reference proteome</keyword>
<dbReference type="Pfam" id="PF13692">
    <property type="entry name" value="Glyco_trans_1_4"/>
    <property type="match status" value="1"/>
</dbReference>
<dbReference type="OrthoDB" id="9804196at2"/>
<sequence length="387" mass="43586">MEVTIVNDHRFHMDAQGRIWTSTNHDYSFWQRYLVAFGKVNVTARCDQVGQPQPGWLRADGPGVSFTPLVKYIGPQQFLQKLPALFIQVLGNVRRSRMLVFRSTSILLFAYYAALQLSPRPYAMELIGDPDDLFQRGQVGGRLGKVFGPALVWVMRQLAWNSRGNLYVTRHFLQQKYPHRFKREFGISDVMLDTGAFSEHRSFHQGTLSCIMVGNLAQPYKGVDVAIHAVHKVSRHRPIRLTIIGDGQLRAGYEQLARDLGIAEQVHFLGSVPSGQGVRHHMQQADLFLMTSRAEGLPRAMLEAMAVGLPVISTAVGGIPELIDDRYLTDMDDADQLAAQLLLVTPEELQAMSQQNYKKALEYGDALLDRQRLTYFTFLRTEAQAAG</sequence>
<keyword evidence="1" id="KW-1133">Transmembrane helix</keyword>
<evidence type="ECO:0000313" key="2">
    <source>
        <dbReference type="EMBL" id="RTR26854.1"/>
    </source>
</evidence>
<keyword evidence="2" id="KW-0808">Transferase</keyword>
<dbReference type="Gene3D" id="3.40.50.2000">
    <property type="entry name" value="Glycogen Phosphorylase B"/>
    <property type="match status" value="1"/>
</dbReference>
<evidence type="ECO:0000256" key="1">
    <source>
        <dbReference type="SAM" id="Phobius"/>
    </source>
</evidence>
<protein>
    <submittedName>
        <fullName evidence="2">Glycosyltransferase</fullName>
    </submittedName>
</protein>
<feature type="transmembrane region" description="Helical" evidence="1">
    <location>
        <begin position="99"/>
        <end position="117"/>
    </location>
</feature>
<comment type="caution">
    <text evidence="2">The sequence shown here is derived from an EMBL/GenBank/DDBJ whole genome shotgun (WGS) entry which is preliminary data.</text>
</comment>
<dbReference type="AlphaFoldDB" id="A0A3S0KB98"/>
<keyword evidence="1" id="KW-0472">Membrane</keyword>
<dbReference type="EMBL" id="RXPE01000013">
    <property type="protein sequence ID" value="RTR26854.1"/>
    <property type="molecule type" value="Genomic_DNA"/>
</dbReference>
<evidence type="ECO:0000313" key="3">
    <source>
        <dbReference type="Proteomes" id="UP000277766"/>
    </source>
</evidence>
<proteinExistence type="predicted"/>
<dbReference type="SUPFAM" id="SSF53756">
    <property type="entry name" value="UDP-Glycosyltransferase/glycogen phosphorylase"/>
    <property type="match status" value="1"/>
</dbReference>
<gene>
    <name evidence="2" type="ORF">EJ104_07610</name>
</gene>
<dbReference type="PANTHER" id="PTHR12526">
    <property type="entry name" value="GLYCOSYLTRANSFERASE"/>
    <property type="match status" value="1"/>
</dbReference>
<name>A0A3S0KB98_9DEIO</name>
<accession>A0A3S0KB98</accession>
<reference evidence="2 3" key="1">
    <citation type="submission" date="2018-12" db="EMBL/GenBank/DDBJ databases">
        <title>Deinococcus radiophilus ATCC 27603 genome sequencing and assembly.</title>
        <authorList>
            <person name="Maclea K.S."/>
            <person name="Maynard C.R."/>
        </authorList>
    </citation>
    <scope>NUCLEOTIDE SEQUENCE [LARGE SCALE GENOMIC DNA]</scope>
    <source>
        <strain evidence="2 3">ATCC 27603</strain>
    </source>
</reference>
<dbReference type="RefSeq" id="WP_126352155.1">
    <property type="nucleotide sequence ID" value="NZ_CP086382.1"/>
</dbReference>
<keyword evidence="1" id="KW-0812">Transmembrane</keyword>
<dbReference type="Proteomes" id="UP000277766">
    <property type="component" value="Unassembled WGS sequence"/>
</dbReference>
<dbReference type="GO" id="GO:0016740">
    <property type="term" value="F:transferase activity"/>
    <property type="evidence" value="ECO:0007669"/>
    <property type="project" value="UniProtKB-KW"/>
</dbReference>